<dbReference type="EMBL" id="JARBDR010000018">
    <property type="protein sequence ID" value="KAJ8321918.1"/>
    <property type="molecule type" value="Genomic_DNA"/>
</dbReference>
<name>A0ABQ9FXF2_TEGGR</name>
<feature type="compositionally biased region" description="Basic and acidic residues" evidence="2">
    <location>
        <begin position="493"/>
        <end position="506"/>
    </location>
</feature>
<evidence type="ECO:0000256" key="1">
    <source>
        <dbReference type="SAM" id="Coils"/>
    </source>
</evidence>
<feature type="region of interest" description="Disordered" evidence="2">
    <location>
        <begin position="438"/>
        <end position="561"/>
    </location>
</feature>
<dbReference type="InterPro" id="IPR037646">
    <property type="entry name" value="PROSER3"/>
</dbReference>
<keyword evidence="1" id="KW-0175">Coiled coil</keyword>
<keyword evidence="4" id="KW-1185">Reference proteome</keyword>
<feature type="compositionally biased region" description="Polar residues" evidence="2">
    <location>
        <begin position="107"/>
        <end position="118"/>
    </location>
</feature>
<dbReference type="PANTHER" id="PTHR22045">
    <property type="entry name" value="PROLINE AND SERINE-RICH PROTEIN 3"/>
    <property type="match status" value="1"/>
</dbReference>
<sequence>MFAVMVYEKKNSRFQQLVYYKLWFKDPFAVKPFPKAYYHPSKEKRLTSSQRKTALSPSRSGKNEEKKETETTSLDKMFLQKSNSYVTKTHDRDEHEISGSSKFDESWPSSEHPSTINLSEDVSMLSGLKAAGKRHVYVDDIKDSQTTKDKEASWYTKPGATETGESSTLQSESSILSSDQDPAVSTDGLGSTNSGTIISSIDEQPYRPQFTKARDYTPHFDGPVGRRITKSSRPEDDILYQWRLKRKLETARNSPAPLTSGLSYKQVDKGKTEVSEVESKLEEFKNRLSKLETSVTESPKRTANIQFTAVPAKSQVHENPVPETAKYPIASPTLVRRKKDSDGVDPHLHLMCDVLPCPHQSSYIDTTQQINDIHSLSPIHRVKEDTKQDKRDLELTNQNLCDLDSTNQNPDDSAISDKHIEQQRYKYLKAERPDIEEKKLSDIEEKPTRRSKPSKNDREKKNEKIASESENEDSDNVKTFKKRTKVNQGQRSRYSDRSKYNKRLDNNEEDSDDDEEEEKEKVIRKQEKSKPQQKDSGKIPKLRYSGSPKLERHGTRADAPVEDVIGQVVKTRLFDASASTVMSSVDSLPSFSVTRQSIQSQPEQSDLNKTENTRQNESDDTYDSDMEFPEDELLKILRQQRSQYEEKLRKIDHLLSLKDR</sequence>
<feature type="compositionally biased region" description="Basic and acidic residues" evidence="2">
    <location>
        <begin position="606"/>
        <end position="617"/>
    </location>
</feature>
<dbReference type="Proteomes" id="UP001217089">
    <property type="component" value="Unassembled WGS sequence"/>
</dbReference>
<feature type="coiled-coil region" evidence="1">
    <location>
        <begin position="267"/>
        <end position="294"/>
    </location>
</feature>
<feature type="region of interest" description="Disordered" evidence="2">
    <location>
        <begin position="41"/>
        <end position="118"/>
    </location>
</feature>
<organism evidence="3 4">
    <name type="scientific">Tegillarca granosa</name>
    <name type="common">Malaysian cockle</name>
    <name type="synonym">Anadara granosa</name>
    <dbReference type="NCBI Taxonomy" id="220873"/>
    <lineage>
        <taxon>Eukaryota</taxon>
        <taxon>Metazoa</taxon>
        <taxon>Spiralia</taxon>
        <taxon>Lophotrochozoa</taxon>
        <taxon>Mollusca</taxon>
        <taxon>Bivalvia</taxon>
        <taxon>Autobranchia</taxon>
        <taxon>Pteriomorphia</taxon>
        <taxon>Arcoida</taxon>
        <taxon>Arcoidea</taxon>
        <taxon>Arcidae</taxon>
        <taxon>Tegillarca</taxon>
    </lineage>
</organism>
<feature type="compositionally biased region" description="Basic and acidic residues" evidence="2">
    <location>
        <begin position="61"/>
        <end position="70"/>
    </location>
</feature>
<feature type="compositionally biased region" description="Acidic residues" evidence="2">
    <location>
        <begin position="507"/>
        <end position="518"/>
    </location>
</feature>
<dbReference type="PANTHER" id="PTHR22045:SF6">
    <property type="entry name" value="PROLINE AND SERINE-RICH PROTEIN 3"/>
    <property type="match status" value="1"/>
</dbReference>
<evidence type="ECO:0000313" key="3">
    <source>
        <dbReference type="EMBL" id="KAJ8321918.1"/>
    </source>
</evidence>
<evidence type="ECO:0000256" key="2">
    <source>
        <dbReference type="SAM" id="MobiDB-lite"/>
    </source>
</evidence>
<feature type="compositionally biased region" description="Polar residues" evidence="2">
    <location>
        <begin position="584"/>
        <end position="605"/>
    </location>
</feature>
<feature type="compositionally biased region" description="Low complexity" evidence="2">
    <location>
        <begin position="161"/>
        <end position="178"/>
    </location>
</feature>
<protein>
    <submittedName>
        <fullName evidence="3">Uncharacterized protein</fullName>
    </submittedName>
</protein>
<comment type="caution">
    <text evidence="3">The sequence shown here is derived from an EMBL/GenBank/DDBJ whole genome shotgun (WGS) entry which is preliminary data.</text>
</comment>
<feature type="compositionally biased region" description="Acidic residues" evidence="2">
    <location>
        <begin position="618"/>
        <end position="628"/>
    </location>
</feature>
<feature type="region of interest" description="Disordered" evidence="2">
    <location>
        <begin position="584"/>
        <end position="628"/>
    </location>
</feature>
<evidence type="ECO:0000313" key="4">
    <source>
        <dbReference type="Proteomes" id="UP001217089"/>
    </source>
</evidence>
<reference evidence="3 4" key="1">
    <citation type="submission" date="2022-12" db="EMBL/GenBank/DDBJ databases">
        <title>Chromosome-level genome of Tegillarca granosa.</title>
        <authorList>
            <person name="Kim J."/>
        </authorList>
    </citation>
    <scope>NUCLEOTIDE SEQUENCE [LARGE SCALE GENOMIC DNA]</scope>
    <source>
        <strain evidence="3">Teg-2019</strain>
        <tissue evidence="3">Adductor muscle</tissue>
    </source>
</reference>
<feature type="compositionally biased region" description="Polar residues" evidence="2">
    <location>
        <begin position="47"/>
        <end position="60"/>
    </location>
</feature>
<feature type="compositionally biased region" description="Low complexity" evidence="2">
    <location>
        <begin position="190"/>
        <end position="201"/>
    </location>
</feature>
<feature type="region of interest" description="Disordered" evidence="2">
    <location>
        <begin position="147"/>
        <end position="207"/>
    </location>
</feature>
<proteinExistence type="predicted"/>
<feature type="compositionally biased region" description="Basic and acidic residues" evidence="2">
    <location>
        <begin position="88"/>
        <end position="105"/>
    </location>
</feature>
<feature type="compositionally biased region" description="Basic and acidic residues" evidence="2">
    <location>
        <begin position="519"/>
        <end position="538"/>
    </location>
</feature>
<gene>
    <name evidence="3" type="ORF">KUTeg_000389</name>
</gene>
<accession>A0ABQ9FXF2</accession>
<feature type="compositionally biased region" description="Basic and acidic residues" evidence="2">
    <location>
        <begin position="438"/>
        <end position="467"/>
    </location>
</feature>